<evidence type="ECO:0000313" key="1">
    <source>
        <dbReference type="EMBL" id="GAW68091.1"/>
    </source>
</evidence>
<protein>
    <submittedName>
        <fullName evidence="1">Uncharacterized protein</fullName>
    </submittedName>
</protein>
<organism evidence="1 2">
    <name type="scientific">Geoanaerobacter pelophilus</name>
    <dbReference type="NCBI Taxonomy" id="60036"/>
    <lineage>
        <taxon>Bacteria</taxon>
        <taxon>Pseudomonadati</taxon>
        <taxon>Thermodesulfobacteriota</taxon>
        <taxon>Desulfuromonadia</taxon>
        <taxon>Geobacterales</taxon>
        <taxon>Geobacteraceae</taxon>
        <taxon>Geoanaerobacter</taxon>
    </lineage>
</organism>
<evidence type="ECO:0000313" key="2">
    <source>
        <dbReference type="Proteomes" id="UP000194153"/>
    </source>
</evidence>
<sequence>MQNHIIDAHTQISRLAIAWKKDAPLSPANRAFVDFLIQEVDDYYALAQAAATFPLP</sequence>
<dbReference type="Proteomes" id="UP000194153">
    <property type="component" value="Unassembled WGS sequence"/>
</dbReference>
<name>A0ABQ0MLZ2_9BACT</name>
<reference evidence="2" key="1">
    <citation type="submission" date="2017-05" db="EMBL/GenBank/DDBJ databases">
        <title>Draft genome sequence of Geobacter pelophilus, a iron(III)-reducing bacteria.</title>
        <authorList>
            <person name="Aoyagi T."/>
            <person name="Koike H."/>
            <person name="Morita T."/>
            <person name="Sato Y."/>
            <person name="Habe H."/>
            <person name="Hori T."/>
        </authorList>
    </citation>
    <scope>NUCLEOTIDE SEQUENCE [LARGE SCALE GENOMIC DNA]</scope>
    <source>
        <strain evidence="2">Drf2</strain>
    </source>
</reference>
<accession>A0ABQ0MLZ2</accession>
<keyword evidence="2" id="KW-1185">Reference proteome</keyword>
<gene>
    <name evidence="1" type="ORF">GPEL0_01r4267</name>
</gene>
<dbReference type="EMBL" id="BDQG01000001">
    <property type="protein sequence ID" value="GAW68091.1"/>
    <property type="molecule type" value="Genomic_DNA"/>
</dbReference>
<comment type="caution">
    <text evidence="1">The sequence shown here is derived from an EMBL/GenBank/DDBJ whole genome shotgun (WGS) entry which is preliminary data.</text>
</comment>
<proteinExistence type="predicted"/>
<dbReference type="RefSeq" id="WP_159453541.1">
    <property type="nucleotide sequence ID" value="NZ_BDQG01000001.1"/>
</dbReference>